<dbReference type="InterPro" id="IPR050641">
    <property type="entry name" value="RIFMO-like"/>
</dbReference>
<keyword evidence="3" id="KW-0274">FAD</keyword>
<dbReference type="NCBIfam" id="NF004832">
    <property type="entry name" value="PRK06184.1"/>
    <property type="match status" value="1"/>
</dbReference>
<dbReference type="SUPFAM" id="SSF51905">
    <property type="entry name" value="FAD/NAD(P)-binding domain"/>
    <property type="match status" value="1"/>
</dbReference>
<dbReference type="PANTHER" id="PTHR43004">
    <property type="entry name" value="TRK SYSTEM POTASSIUM UPTAKE PROTEIN"/>
    <property type="match status" value="1"/>
</dbReference>
<evidence type="ECO:0000256" key="3">
    <source>
        <dbReference type="ARBA" id="ARBA00022827"/>
    </source>
</evidence>
<evidence type="ECO:0000259" key="4">
    <source>
        <dbReference type="Pfam" id="PF01494"/>
    </source>
</evidence>
<keyword evidence="2" id="KW-0285">Flavoprotein</keyword>
<evidence type="ECO:0000256" key="2">
    <source>
        <dbReference type="ARBA" id="ARBA00022630"/>
    </source>
</evidence>
<dbReference type="GO" id="GO:0016709">
    <property type="term" value="F:oxidoreductase activity, acting on paired donors, with incorporation or reduction of molecular oxygen, NAD(P)H as one donor, and incorporation of one atom of oxygen"/>
    <property type="evidence" value="ECO:0007669"/>
    <property type="project" value="UniProtKB-ARBA"/>
</dbReference>
<proteinExistence type="predicted"/>
<dbReference type="InterPro" id="IPR002938">
    <property type="entry name" value="FAD-bd"/>
</dbReference>
<dbReference type="AlphaFoldDB" id="A0A1H8TFK2"/>
<evidence type="ECO:0000313" key="6">
    <source>
        <dbReference type="Proteomes" id="UP000198582"/>
    </source>
</evidence>
<dbReference type="InterPro" id="IPR036188">
    <property type="entry name" value="FAD/NAD-bd_sf"/>
</dbReference>
<dbReference type="EMBL" id="FOEF01000002">
    <property type="protein sequence ID" value="SEO89536.1"/>
    <property type="molecule type" value="Genomic_DNA"/>
</dbReference>
<dbReference type="OrthoDB" id="3647401at2"/>
<evidence type="ECO:0000256" key="1">
    <source>
        <dbReference type="ARBA" id="ARBA00001974"/>
    </source>
</evidence>
<feature type="domain" description="FAD-binding" evidence="4">
    <location>
        <begin position="16"/>
        <end position="355"/>
    </location>
</feature>
<keyword evidence="6" id="KW-1185">Reference proteome</keyword>
<evidence type="ECO:0000313" key="5">
    <source>
        <dbReference type="EMBL" id="SEO89536.1"/>
    </source>
</evidence>
<dbReference type="PRINTS" id="PR00420">
    <property type="entry name" value="RNGMNOXGNASE"/>
</dbReference>
<accession>A0A1H8TFK2</accession>
<dbReference type="Pfam" id="PF01494">
    <property type="entry name" value="FAD_binding_3"/>
    <property type="match status" value="1"/>
</dbReference>
<gene>
    <name evidence="5" type="ORF">SAMN04489732_102586</name>
</gene>
<comment type="cofactor">
    <cofactor evidence="1">
        <name>FAD</name>
        <dbReference type="ChEBI" id="CHEBI:57692"/>
    </cofactor>
</comment>
<dbReference type="STRING" id="394193.SAMN04489732_102586"/>
<dbReference type="RefSeq" id="WP_091614686.1">
    <property type="nucleotide sequence ID" value="NZ_FOEF01000002.1"/>
</dbReference>
<dbReference type="GO" id="GO:0071949">
    <property type="term" value="F:FAD binding"/>
    <property type="evidence" value="ECO:0007669"/>
    <property type="project" value="InterPro"/>
</dbReference>
<dbReference type="Proteomes" id="UP000198582">
    <property type="component" value="Unassembled WGS sequence"/>
</dbReference>
<dbReference type="Gene3D" id="3.50.50.60">
    <property type="entry name" value="FAD/NAD(P)-binding domain"/>
    <property type="match status" value="1"/>
</dbReference>
<dbReference type="PANTHER" id="PTHR43004:SF19">
    <property type="entry name" value="BINDING MONOOXYGENASE, PUTATIVE (JCVI)-RELATED"/>
    <property type="match status" value="1"/>
</dbReference>
<organism evidence="5 6">
    <name type="scientific">Amycolatopsis saalfeldensis</name>
    <dbReference type="NCBI Taxonomy" id="394193"/>
    <lineage>
        <taxon>Bacteria</taxon>
        <taxon>Bacillati</taxon>
        <taxon>Actinomycetota</taxon>
        <taxon>Actinomycetes</taxon>
        <taxon>Pseudonocardiales</taxon>
        <taxon>Pseudonocardiaceae</taxon>
        <taxon>Amycolatopsis</taxon>
    </lineage>
</organism>
<protein>
    <submittedName>
        <fullName evidence="5">2-polyprenyl-6-methoxyphenol hydroxylase</fullName>
    </submittedName>
</protein>
<name>A0A1H8TFK2_9PSEU</name>
<sequence length="517" mass="55622">MSSTTENALFDTDLFDTDVLIVGAGPTGLTLACELARRGVRHRIVERLETPSRTSRGKGLQARSLEVFDDLGIAAEILTTGEVKLPVRLYDVDGGWTDREPLTTPSAIATPYPEMLWIAEFDVERVLRERHAQYGGEVRFGTAVTGLTEVESGVEAGLRGPDGPGVLRARWVVGADGGGSIVRKTLGIPFEGVTRPTSYYLGDVRTLDLDRGRMHMWASETGMLALTPLPGTDLWQFQCAVPTSAGGYEEPSLELYQRIIDDRAGAGRVRFTDVSWLSLYGANVRLAEHYREGRVLIAGDAAHNHTPAGGQGMNMGIQDAYNLGWKLAAVLRGADPALLDTYEPERRPVAEIVLAASTAKSDRVQDNAHNDATHLSTALVGLTDDFTPGLTIAYPRSALTHDGAGRRVPYVTGLRGPGFAGTTADLVRGPHWAALAFADDTDFELGALRHDEIRLHRIGKGAITDPHDALRSAFGVEDNTLVLIRPDGHIALTTPLHPAPVLPEALASFLPNGAHSG</sequence>
<dbReference type="Gene3D" id="3.40.30.120">
    <property type="match status" value="1"/>
</dbReference>
<reference evidence="5 6" key="1">
    <citation type="submission" date="2016-10" db="EMBL/GenBank/DDBJ databases">
        <authorList>
            <person name="de Groot N.N."/>
        </authorList>
    </citation>
    <scope>NUCLEOTIDE SEQUENCE [LARGE SCALE GENOMIC DNA]</scope>
    <source>
        <strain evidence="5 6">DSM 44993</strain>
    </source>
</reference>
<dbReference type="Gene3D" id="3.30.70.2450">
    <property type="match status" value="1"/>
</dbReference>